<organism evidence="1 2">
    <name type="scientific">Hesseltinella vesiculosa</name>
    <dbReference type="NCBI Taxonomy" id="101127"/>
    <lineage>
        <taxon>Eukaryota</taxon>
        <taxon>Fungi</taxon>
        <taxon>Fungi incertae sedis</taxon>
        <taxon>Mucoromycota</taxon>
        <taxon>Mucoromycotina</taxon>
        <taxon>Mucoromycetes</taxon>
        <taxon>Mucorales</taxon>
        <taxon>Cunninghamellaceae</taxon>
        <taxon>Hesseltinella</taxon>
    </lineage>
</organism>
<dbReference type="AlphaFoldDB" id="A0A1X2GQD2"/>
<comment type="caution">
    <text evidence="1">The sequence shown here is derived from an EMBL/GenBank/DDBJ whole genome shotgun (WGS) entry which is preliminary data.</text>
</comment>
<sequence>MISFECRTTSSLRMKEVTKRTAVWCKRSKASPTLALFFVLFSICIQRSHKLVQWMRSVERVVVVTKASLETEECCALGEEREHGYAREQLPSSAMTRFKKRLNLLLCGPYLQDEQ</sequence>
<accession>A0A1X2GQD2</accession>
<gene>
    <name evidence="1" type="ORF">DM01DRAFT_5156</name>
</gene>
<dbReference type="Proteomes" id="UP000242146">
    <property type="component" value="Unassembled WGS sequence"/>
</dbReference>
<evidence type="ECO:0000313" key="1">
    <source>
        <dbReference type="EMBL" id="ORX58956.1"/>
    </source>
</evidence>
<name>A0A1X2GQD2_9FUNG</name>
<proteinExistence type="predicted"/>
<keyword evidence="2" id="KW-1185">Reference proteome</keyword>
<reference evidence="1 2" key="1">
    <citation type="submission" date="2016-07" db="EMBL/GenBank/DDBJ databases">
        <title>Pervasive Adenine N6-methylation of Active Genes in Fungi.</title>
        <authorList>
            <consortium name="DOE Joint Genome Institute"/>
            <person name="Mondo S.J."/>
            <person name="Dannebaum R.O."/>
            <person name="Kuo R.C."/>
            <person name="Labutti K."/>
            <person name="Haridas S."/>
            <person name="Kuo A."/>
            <person name="Salamov A."/>
            <person name="Ahrendt S.R."/>
            <person name="Lipzen A."/>
            <person name="Sullivan W."/>
            <person name="Andreopoulos W.B."/>
            <person name="Clum A."/>
            <person name="Lindquist E."/>
            <person name="Daum C."/>
            <person name="Ramamoorthy G.K."/>
            <person name="Gryganskyi A."/>
            <person name="Culley D."/>
            <person name="Magnuson J.K."/>
            <person name="James T.Y."/>
            <person name="O'Malley M.A."/>
            <person name="Stajich J.E."/>
            <person name="Spatafora J.W."/>
            <person name="Visel A."/>
            <person name="Grigoriev I.V."/>
        </authorList>
    </citation>
    <scope>NUCLEOTIDE SEQUENCE [LARGE SCALE GENOMIC DNA]</scope>
    <source>
        <strain evidence="1 2">NRRL 3301</strain>
    </source>
</reference>
<dbReference type="EMBL" id="MCGT01000006">
    <property type="protein sequence ID" value="ORX58956.1"/>
    <property type="molecule type" value="Genomic_DNA"/>
</dbReference>
<protein>
    <submittedName>
        <fullName evidence="1">Uncharacterized protein</fullName>
    </submittedName>
</protein>
<evidence type="ECO:0000313" key="2">
    <source>
        <dbReference type="Proteomes" id="UP000242146"/>
    </source>
</evidence>